<dbReference type="RefSeq" id="WP_048189203.1">
    <property type="nucleotide sequence ID" value="NZ_CP011097.1"/>
</dbReference>
<dbReference type="EC" id="4.1.3.27" evidence="3"/>
<evidence type="ECO:0000256" key="3">
    <source>
        <dbReference type="ARBA" id="ARBA00012266"/>
    </source>
</evidence>
<keyword evidence="4" id="KW-0822">Tryptophan biosynthesis</keyword>
<reference evidence="9 10" key="1">
    <citation type="journal article" date="2016" name="Sci. Rep.">
        <title>A novel ammonia-oxidizing archaeon from wastewater treatment plant: Its enrichment, physiological and genomic characteristics.</title>
        <authorList>
            <person name="Li Y."/>
            <person name="Ding K."/>
            <person name="Wen X."/>
            <person name="Zhang B."/>
            <person name="Shen B."/>
            <person name="Yang Y."/>
        </authorList>
    </citation>
    <scope>NUCLEOTIDE SEQUENCE [LARGE SCALE GENOMIC DNA]</scope>
    <source>
        <strain evidence="9 10">SAT1</strain>
    </source>
</reference>
<organism evidence="9 10">
    <name type="scientific">Candidatus Nitrosotenuis cloacae</name>
    <dbReference type="NCBI Taxonomy" id="1603555"/>
    <lineage>
        <taxon>Archaea</taxon>
        <taxon>Nitrososphaerota</taxon>
        <taxon>Candidatus Nitrosotenuis</taxon>
    </lineage>
</organism>
<dbReference type="Proteomes" id="UP000266745">
    <property type="component" value="Chromosome"/>
</dbReference>
<sequence>MATFGNSNPTVIPLSLPGTQFEIYSRLEQHYTHTFLFESLTGPEELAETSIIGFDPKIIIQGFADRIILSYSDGTIKTIPTKDPVAELKSFISQTTNQSHRYLGGAVGIINYDAIKLYENIPIKNNSKPLIEFGIYQDGILYDNKTKQSLYFYYDENRINQIKQSERKFGTITLSDITPNLNETQFSSMVNQAKKYLHSGDIFQVVLSRRFNFSADGDFLRVYKELRALNPSPYLYHMKFGQKTYIGCSPEMLVRVTGKHVETFPIAGTRKITDNEAKNKQLEQELLSDEKEIAEHTMLVDLGRNDVGRVCKYGTVHVTELMQVKRFSHVQHIVTHVVGTLDDKHDMFSAFEAVFPAGTVTGAPKVRAMEIINDLEPDIREQYAGAVGYFSNNGCCDFAIAIRSIFFDGNSGFAQSGAGIVMDSTPESEFKETEHKVNAMISALKEATK</sequence>
<dbReference type="STRING" id="1603555.SU86_001585"/>
<dbReference type="Gene3D" id="3.60.120.10">
    <property type="entry name" value="Anthranilate synthase"/>
    <property type="match status" value="1"/>
</dbReference>
<feature type="coiled-coil region" evidence="6">
    <location>
        <begin position="272"/>
        <end position="299"/>
    </location>
</feature>
<evidence type="ECO:0000256" key="1">
    <source>
        <dbReference type="ARBA" id="ARBA00004873"/>
    </source>
</evidence>
<proteinExistence type="inferred from homology"/>
<dbReference type="GeneID" id="24875072"/>
<evidence type="ECO:0000313" key="10">
    <source>
        <dbReference type="Proteomes" id="UP000266745"/>
    </source>
</evidence>
<name>A0A3G1B333_9ARCH</name>
<protein>
    <recommendedName>
        <fullName evidence="3">anthranilate synthase</fullName>
        <ecNumber evidence="3">4.1.3.27</ecNumber>
    </recommendedName>
</protein>
<dbReference type="PANTHER" id="PTHR11236:SF9">
    <property type="entry name" value="ANTHRANILATE SYNTHASE COMPONENT 1"/>
    <property type="match status" value="1"/>
</dbReference>
<dbReference type="InterPro" id="IPR015890">
    <property type="entry name" value="Chorismate_C"/>
</dbReference>
<feature type="domain" description="Anthranilate synthase component I N-terminal" evidence="8">
    <location>
        <begin position="22"/>
        <end position="148"/>
    </location>
</feature>
<evidence type="ECO:0000256" key="4">
    <source>
        <dbReference type="ARBA" id="ARBA00022822"/>
    </source>
</evidence>
<comment type="pathway">
    <text evidence="1">Amino-acid biosynthesis; L-tryptophan biosynthesis; L-tryptophan from chorismate: step 1/5.</text>
</comment>
<dbReference type="GO" id="GO:0000162">
    <property type="term" value="P:L-tryptophan biosynthetic process"/>
    <property type="evidence" value="ECO:0007669"/>
    <property type="project" value="UniProtKB-UniPathway"/>
</dbReference>
<keyword evidence="4" id="KW-0028">Amino-acid biosynthesis</keyword>
<dbReference type="InterPro" id="IPR006805">
    <property type="entry name" value="Anth_synth_I_N"/>
</dbReference>
<dbReference type="GO" id="GO:0004049">
    <property type="term" value="F:anthranilate synthase activity"/>
    <property type="evidence" value="ECO:0007669"/>
    <property type="project" value="UniProtKB-EC"/>
</dbReference>
<evidence type="ECO:0000259" key="7">
    <source>
        <dbReference type="Pfam" id="PF00425"/>
    </source>
</evidence>
<feature type="domain" description="Chorismate-utilising enzyme C-terminal" evidence="7">
    <location>
        <begin position="183"/>
        <end position="436"/>
    </location>
</feature>
<evidence type="ECO:0000256" key="2">
    <source>
        <dbReference type="ARBA" id="ARBA00009562"/>
    </source>
</evidence>
<dbReference type="UniPathway" id="UPA00035">
    <property type="reaction ID" value="UER00040"/>
</dbReference>
<evidence type="ECO:0000256" key="5">
    <source>
        <dbReference type="ARBA" id="ARBA00047683"/>
    </source>
</evidence>
<dbReference type="KEGG" id="tah:SU86_001585"/>
<dbReference type="Pfam" id="PF00425">
    <property type="entry name" value="Chorismate_bind"/>
    <property type="match status" value="1"/>
</dbReference>
<dbReference type="SUPFAM" id="SSF56322">
    <property type="entry name" value="ADC synthase"/>
    <property type="match status" value="1"/>
</dbReference>
<evidence type="ECO:0000256" key="6">
    <source>
        <dbReference type="SAM" id="Coils"/>
    </source>
</evidence>
<dbReference type="EMBL" id="CP011097">
    <property type="protein sequence ID" value="AJZ76552.1"/>
    <property type="molecule type" value="Genomic_DNA"/>
</dbReference>
<dbReference type="InterPro" id="IPR005801">
    <property type="entry name" value="ADC_synthase"/>
</dbReference>
<comment type="catalytic activity">
    <reaction evidence="5">
        <text>chorismate + L-glutamine = anthranilate + pyruvate + L-glutamate + H(+)</text>
        <dbReference type="Rhea" id="RHEA:21732"/>
        <dbReference type="ChEBI" id="CHEBI:15361"/>
        <dbReference type="ChEBI" id="CHEBI:15378"/>
        <dbReference type="ChEBI" id="CHEBI:16567"/>
        <dbReference type="ChEBI" id="CHEBI:29748"/>
        <dbReference type="ChEBI" id="CHEBI:29985"/>
        <dbReference type="ChEBI" id="CHEBI:58359"/>
        <dbReference type="EC" id="4.1.3.27"/>
    </reaction>
</comment>
<evidence type="ECO:0000313" key="9">
    <source>
        <dbReference type="EMBL" id="AJZ76552.1"/>
    </source>
</evidence>
<dbReference type="PRINTS" id="PR00095">
    <property type="entry name" value="ANTSNTHASEI"/>
</dbReference>
<dbReference type="AlphaFoldDB" id="A0A3G1B333"/>
<dbReference type="InterPro" id="IPR019999">
    <property type="entry name" value="Anth_synth_I-like"/>
</dbReference>
<comment type="similarity">
    <text evidence="2">Belongs to the anthranilate synthase component I family.</text>
</comment>
<keyword evidence="4" id="KW-0057">Aromatic amino acid biosynthesis</keyword>
<dbReference type="PANTHER" id="PTHR11236">
    <property type="entry name" value="AMINOBENZOATE/ANTHRANILATE SYNTHASE"/>
    <property type="match status" value="1"/>
</dbReference>
<dbReference type="Pfam" id="PF04715">
    <property type="entry name" value="Anth_synt_I_N"/>
    <property type="match status" value="1"/>
</dbReference>
<keyword evidence="10" id="KW-1185">Reference proteome</keyword>
<keyword evidence="6" id="KW-0175">Coiled coil</keyword>
<gene>
    <name evidence="9" type="ORF">SU86_001585</name>
</gene>
<evidence type="ECO:0000259" key="8">
    <source>
        <dbReference type="Pfam" id="PF04715"/>
    </source>
</evidence>
<accession>A0A3G1B333</accession>